<feature type="transmembrane region" description="Helical" evidence="6">
    <location>
        <begin position="182"/>
        <end position="205"/>
    </location>
</feature>
<evidence type="ECO:0000256" key="6">
    <source>
        <dbReference type="SAM" id="Phobius"/>
    </source>
</evidence>
<feature type="transmembrane region" description="Helical" evidence="6">
    <location>
        <begin position="280"/>
        <end position="300"/>
    </location>
</feature>
<keyword evidence="3 6" id="KW-0812">Transmembrane</keyword>
<feature type="transmembrane region" description="Helical" evidence="6">
    <location>
        <begin position="312"/>
        <end position="334"/>
    </location>
</feature>
<dbReference type="PATRIC" id="fig|265546.4.peg.2347"/>
<dbReference type="Proteomes" id="UP000032047">
    <property type="component" value="Unassembled WGS sequence"/>
</dbReference>
<feature type="transmembrane region" description="Helical" evidence="6">
    <location>
        <begin position="468"/>
        <end position="490"/>
    </location>
</feature>
<dbReference type="PANTHER" id="PTHR30250:SF29">
    <property type="entry name" value="POLYSACCHARIDE BIOSYNTHESIS PROTEIN C-TERMINAL DOMAIN-CONTAINING PROTEIN"/>
    <property type="match status" value="1"/>
</dbReference>
<accession>A0A0D0G564</accession>
<feature type="transmembrane region" description="Helical" evidence="6">
    <location>
        <begin position="375"/>
        <end position="396"/>
    </location>
</feature>
<dbReference type="EMBL" id="JXTG01000015">
    <property type="protein sequence ID" value="KIP20495.1"/>
    <property type="molecule type" value="Genomic_DNA"/>
</dbReference>
<comment type="caution">
    <text evidence="7">The sequence shown here is derived from an EMBL/GenBank/DDBJ whole genome shotgun (WGS) entry which is preliminary data.</text>
</comment>
<evidence type="ECO:0000256" key="4">
    <source>
        <dbReference type="ARBA" id="ARBA00022989"/>
    </source>
</evidence>
<feature type="transmembrane region" description="Helical" evidence="6">
    <location>
        <begin position="86"/>
        <end position="110"/>
    </location>
</feature>
<keyword evidence="7" id="KW-0131">Cell cycle</keyword>
<feature type="transmembrane region" description="Helical" evidence="6">
    <location>
        <begin position="402"/>
        <end position="423"/>
    </location>
</feature>
<organism evidence="7 8">
    <name type="scientific">Anoxybacillus ayderensis</name>
    <dbReference type="NCBI Taxonomy" id="265546"/>
    <lineage>
        <taxon>Bacteria</taxon>
        <taxon>Bacillati</taxon>
        <taxon>Bacillota</taxon>
        <taxon>Bacilli</taxon>
        <taxon>Bacillales</taxon>
        <taxon>Anoxybacillaceae</taxon>
        <taxon>Anoxybacillus</taxon>
    </lineage>
</organism>
<dbReference type="AlphaFoldDB" id="A0A0D0G564"/>
<feature type="transmembrane region" description="Helical" evidence="6">
    <location>
        <begin position="116"/>
        <end position="136"/>
    </location>
</feature>
<feature type="transmembrane region" description="Helical" evidence="6">
    <location>
        <begin position="157"/>
        <end position="176"/>
    </location>
</feature>
<dbReference type="PIRSF" id="PIRSF038958">
    <property type="entry name" value="PG_synth_SpoVB"/>
    <property type="match status" value="1"/>
</dbReference>
<dbReference type="InterPro" id="IPR024923">
    <property type="entry name" value="PG_synth_SpoVB"/>
</dbReference>
<evidence type="ECO:0000313" key="7">
    <source>
        <dbReference type="EMBL" id="KIP20495.1"/>
    </source>
</evidence>
<evidence type="ECO:0000256" key="3">
    <source>
        <dbReference type="ARBA" id="ARBA00022692"/>
    </source>
</evidence>
<reference evidence="7 8" key="1">
    <citation type="submission" date="2015-01" db="EMBL/GenBank/DDBJ databases">
        <title>Genome sequence of Anoxybacillus ayderensis strain AB04.</title>
        <authorList>
            <person name="Belduz A.O."/>
            <person name="Canakci S."/>
            <person name="Chan K.-G."/>
            <person name="Kahar U.M."/>
            <person name="Yaakob A.S."/>
            <person name="Chan C.S."/>
            <person name="Goh K.M."/>
        </authorList>
    </citation>
    <scope>NUCLEOTIDE SEQUENCE [LARGE SCALE GENOMIC DNA]</scope>
    <source>
        <strain evidence="7 8">AB04</strain>
    </source>
</reference>
<proteinExistence type="predicted"/>
<comment type="subcellular location">
    <subcellularLocation>
        <location evidence="1">Cell membrane</location>
        <topology evidence="1">Multi-pass membrane protein</topology>
    </subcellularLocation>
</comment>
<dbReference type="RefSeq" id="WP_042535920.1">
    <property type="nucleotide sequence ID" value="NZ_JXTG01000015.1"/>
</dbReference>
<feature type="transmembrane region" description="Helical" evidence="6">
    <location>
        <begin position="7"/>
        <end position="27"/>
    </location>
</feature>
<dbReference type="InterPro" id="IPR002797">
    <property type="entry name" value="Polysacc_synth"/>
</dbReference>
<evidence type="ECO:0000256" key="2">
    <source>
        <dbReference type="ARBA" id="ARBA00022475"/>
    </source>
</evidence>
<dbReference type="InterPro" id="IPR050833">
    <property type="entry name" value="Poly_Biosynth_Transport"/>
</dbReference>
<dbReference type="PANTHER" id="PTHR30250">
    <property type="entry name" value="PST FAMILY PREDICTED COLANIC ACID TRANSPORTER"/>
    <property type="match status" value="1"/>
</dbReference>
<keyword evidence="2" id="KW-1003">Cell membrane</keyword>
<dbReference type="Pfam" id="PF01943">
    <property type="entry name" value="Polysacc_synt"/>
    <property type="match status" value="1"/>
</dbReference>
<evidence type="ECO:0000256" key="1">
    <source>
        <dbReference type="ARBA" id="ARBA00004651"/>
    </source>
</evidence>
<feature type="transmembrane region" description="Helical" evidence="6">
    <location>
        <begin position="430"/>
        <end position="456"/>
    </location>
</feature>
<name>A0A0D0G564_9BACL</name>
<keyword evidence="8" id="KW-1185">Reference proteome</keyword>
<keyword evidence="7" id="KW-0132">Cell division</keyword>
<feature type="transmembrane region" description="Helical" evidence="6">
    <location>
        <begin position="346"/>
        <end position="368"/>
    </location>
</feature>
<evidence type="ECO:0000256" key="5">
    <source>
        <dbReference type="ARBA" id="ARBA00023136"/>
    </source>
</evidence>
<keyword evidence="5 6" id="KW-0472">Membrane</keyword>
<feature type="transmembrane region" description="Helical" evidence="6">
    <location>
        <begin position="225"/>
        <end position="249"/>
    </location>
</feature>
<protein>
    <submittedName>
        <fullName evidence="7">Putative cell division protein ytgP</fullName>
    </submittedName>
</protein>
<evidence type="ECO:0000313" key="8">
    <source>
        <dbReference type="Proteomes" id="UP000032047"/>
    </source>
</evidence>
<dbReference type="GO" id="GO:0051301">
    <property type="term" value="P:cell division"/>
    <property type="evidence" value="ECO:0007669"/>
    <property type="project" value="UniProtKB-KW"/>
</dbReference>
<keyword evidence="4 6" id="KW-1133">Transmembrane helix</keyword>
<sequence length="518" mass="57645">MGRKDWLRGAFILTLAALFTKILSAFYRIPYQNIAGDVGFYIYQQVYPFYGIFLALSTYGYPVAISKLIAQNKQPTYEFAVARLSFYFLSFISVIMFSILYFGASFFAIMMGDDQLAPLIRVISFAFLLLPFTSVLRGYFQGREEMIPTAVSQVVEQFIRVVAILFLSFLLLHRGFTVYEAGAGAMFGSLIGSFAALFVLVAYMLRRRMNAYTGIQLPKQEKRKVLSFLAIHGVTICLANMVLVLMQLVDSFTLLPLLRQAGLHELAKTAKGIYDRGQPFIQLGTVAATSFSLALVPMLSRKQTQREGVYTAVRVAFVIGLGAAVGLVCILKQANIMLFKDHAGAIELTILSICILFTSLTLTFIAILQGIGDVFRPLSIVCIGMVTKWVLNIWFVPLWHTVGAAMATFFAYVVMCTSALFYVQKQMSRPLLSFVTVIQTMQAATVMAIILIGYIMLTNELPVHQGRLFSSLQAIVGVFIGAFVYIIMVVKKGVFDEKELLAIPLGRYLTNIKQRKAG</sequence>
<gene>
    <name evidence="7" type="ORF">JV16_02333</name>
</gene>
<feature type="transmembrane region" description="Helical" evidence="6">
    <location>
        <begin position="47"/>
        <end position="65"/>
    </location>
</feature>
<dbReference type="CDD" id="cd13124">
    <property type="entry name" value="MATE_SpoVB_like"/>
    <property type="match status" value="1"/>
</dbReference>
<dbReference type="GO" id="GO:0005886">
    <property type="term" value="C:plasma membrane"/>
    <property type="evidence" value="ECO:0007669"/>
    <property type="project" value="UniProtKB-SubCell"/>
</dbReference>